<name>A0A158E5D6_9BURK</name>
<evidence type="ECO:0000313" key="3">
    <source>
        <dbReference type="EMBL" id="SAL01127.1"/>
    </source>
</evidence>
<dbReference type="PANTHER" id="PTHR30251:SF4">
    <property type="entry name" value="SLR1668 PROTEIN"/>
    <property type="match status" value="1"/>
</dbReference>
<dbReference type="Proteomes" id="UP000071859">
    <property type="component" value="Unassembled WGS sequence"/>
</dbReference>
<dbReference type="Pfam" id="PF00345">
    <property type="entry name" value="PapD_N"/>
    <property type="match status" value="1"/>
</dbReference>
<dbReference type="InterPro" id="IPR013783">
    <property type="entry name" value="Ig-like_fold"/>
</dbReference>
<dbReference type="SUPFAM" id="SSF49354">
    <property type="entry name" value="PapD-like"/>
    <property type="match status" value="1"/>
</dbReference>
<dbReference type="AlphaFoldDB" id="A0A158E5D6"/>
<protein>
    <submittedName>
        <fullName evidence="3">P pilus assembly protein chaperone PapD-like protein</fullName>
    </submittedName>
</protein>
<dbReference type="PANTHER" id="PTHR30251">
    <property type="entry name" value="PILUS ASSEMBLY CHAPERONE"/>
    <property type="match status" value="1"/>
</dbReference>
<reference evidence="3" key="1">
    <citation type="submission" date="2016-01" db="EMBL/GenBank/DDBJ databases">
        <authorList>
            <person name="Peeters C."/>
        </authorList>
    </citation>
    <scope>NUCLEOTIDE SEQUENCE</scope>
    <source>
        <strain evidence="3">LMG 29321</strain>
    </source>
</reference>
<evidence type="ECO:0000259" key="2">
    <source>
        <dbReference type="Pfam" id="PF00345"/>
    </source>
</evidence>
<keyword evidence="4" id="KW-1185">Reference proteome</keyword>
<dbReference type="GO" id="GO:0071555">
    <property type="term" value="P:cell wall organization"/>
    <property type="evidence" value="ECO:0007669"/>
    <property type="project" value="InterPro"/>
</dbReference>
<sequence>MQSSLPRACAVFLFLQCTASHAVSLQIAPVSIQLTGTENGKVVNLTNAGDQPIHAQVRAFVWDQADEQDRLTPTREIIASPPIAQVPAGGLQVIRVMRASNAPVQQERAYRLLVDELPASDTGTGTGTAIQFRFRYSVPLFVTPAGEAARPKLQWSIVEKNGKPYLRVTNSGTVHAQLSAVSLKSGASDITVAAGLLGYVLPDRARAWSLPDAARALRGKSADVTATVNGNSITESLTDGNEQ</sequence>
<dbReference type="Gene3D" id="2.60.40.10">
    <property type="entry name" value="Immunoglobulins"/>
    <property type="match status" value="2"/>
</dbReference>
<evidence type="ECO:0000256" key="1">
    <source>
        <dbReference type="SAM" id="SignalP"/>
    </source>
</evidence>
<proteinExistence type="predicted"/>
<feature type="domain" description="Pili assembly chaperone N-terminal" evidence="2">
    <location>
        <begin position="25"/>
        <end position="146"/>
    </location>
</feature>
<dbReference type="InterPro" id="IPR050643">
    <property type="entry name" value="Periplasmic_pilus_chap"/>
</dbReference>
<accession>A0A158E5D6</accession>
<dbReference type="RefSeq" id="WP_062610076.1">
    <property type="nucleotide sequence ID" value="NZ_FCOX02000044.1"/>
</dbReference>
<feature type="signal peptide" evidence="1">
    <location>
        <begin position="1"/>
        <end position="22"/>
    </location>
</feature>
<comment type="caution">
    <text evidence="3">The sequence shown here is derived from an EMBL/GenBank/DDBJ whole genome shotgun (WGS) entry which is preliminary data.</text>
</comment>
<organism evidence="3 4">
    <name type="scientific">Caballeronia calidae</name>
    <dbReference type="NCBI Taxonomy" id="1777139"/>
    <lineage>
        <taxon>Bacteria</taxon>
        <taxon>Pseudomonadati</taxon>
        <taxon>Pseudomonadota</taxon>
        <taxon>Betaproteobacteria</taxon>
        <taxon>Burkholderiales</taxon>
        <taxon>Burkholderiaceae</taxon>
        <taxon>Caballeronia</taxon>
    </lineage>
</organism>
<dbReference type="GO" id="GO:0030288">
    <property type="term" value="C:outer membrane-bounded periplasmic space"/>
    <property type="evidence" value="ECO:0007669"/>
    <property type="project" value="InterPro"/>
</dbReference>
<evidence type="ECO:0000313" key="4">
    <source>
        <dbReference type="Proteomes" id="UP000071859"/>
    </source>
</evidence>
<feature type="chain" id="PRO_5007624867" evidence="1">
    <location>
        <begin position="23"/>
        <end position="243"/>
    </location>
</feature>
<dbReference type="InterPro" id="IPR016147">
    <property type="entry name" value="Pili_assmbl_chaperone_N"/>
</dbReference>
<dbReference type="InterPro" id="IPR008962">
    <property type="entry name" value="PapD-like_sf"/>
</dbReference>
<dbReference type="EMBL" id="FCOX02000044">
    <property type="protein sequence ID" value="SAL01127.1"/>
    <property type="molecule type" value="Genomic_DNA"/>
</dbReference>
<keyword evidence="1" id="KW-0732">Signal</keyword>
<gene>
    <name evidence="3" type="ORF">AWB78_06077</name>
</gene>
<dbReference type="OrthoDB" id="511700at2"/>